<reference evidence="1" key="1">
    <citation type="journal article" date="2023" name="Insect Mol. Biol.">
        <title>Genome sequencing provides insights into the evolution of gene families encoding plant cell wall-degrading enzymes in longhorned beetles.</title>
        <authorList>
            <person name="Shin N.R."/>
            <person name="Okamura Y."/>
            <person name="Kirsch R."/>
            <person name="Pauchet Y."/>
        </authorList>
    </citation>
    <scope>NUCLEOTIDE SEQUENCE</scope>
    <source>
        <strain evidence="1">MMC_N1</strain>
    </source>
</reference>
<name>A0ABQ9JTG3_9CUCU</name>
<sequence>MTKRPESENDECEEVFNKPIAFEEANVKIKLEAEDTIWESEECSDYPVTEQLENPKYKQGTQKTKNKKFAPFCRTCDERFSNIAELNLHYKTNSGHALETEIPRLFEELLLVSVVQLGIKIINV</sequence>
<comment type="caution">
    <text evidence="1">The sequence shown here is derived from an EMBL/GenBank/DDBJ whole genome shotgun (WGS) entry which is preliminary data.</text>
</comment>
<accession>A0ABQ9JTG3</accession>
<gene>
    <name evidence="1" type="ORF">NQ317_011892</name>
</gene>
<keyword evidence="2" id="KW-1185">Reference proteome</keyword>
<organism evidence="1 2">
    <name type="scientific">Molorchus minor</name>
    <dbReference type="NCBI Taxonomy" id="1323400"/>
    <lineage>
        <taxon>Eukaryota</taxon>
        <taxon>Metazoa</taxon>
        <taxon>Ecdysozoa</taxon>
        <taxon>Arthropoda</taxon>
        <taxon>Hexapoda</taxon>
        <taxon>Insecta</taxon>
        <taxon>Pterygota</taxon>
        <taxon>Neoptera</taxon>
        <taxon>Endopterygota</taxon>
        <taxon>Coleoptera</taxon>
        <taxon>Polyphaga</taxon>
        <taxon>Cucujiformia</taxon>
        <taxon>Chrysomeloidea</taxon>
        <taxon>Cerambycidae</taxon>
        <taxon>Lamiinae</taxon>
        <taxon>Monochamini</taxon>
        <taxon>Molorchus</taxon>
    </lineage>
</organism>
<evidence type="ECO:0008006" key="3">
    <source>
        <dbReference type="Google" id="ProtNLM"/>
    </source>
</evidence>
<protein>
    <recommendedName>
        <fullName evidence="3">C2H2-type domain-containing protein</fullName>
    </recommendedName>
</protein>
<evidence type="ECO:0000313" key="1">
    <source>
        <dbReference type="EMBL" id="KAJ8981610.1"/>
    </source>
</evidence>
<dbReference type="Proteomes" id="UP001162164">
    <property type="component" value="Unassembled WGS sequence"/>
</dbReference>
<proteinExistence type="predicted"/>
<evidence type="ECO:0000313" key="2">
    <source>
        <dbReference type="Proteomes" id="UP001162164"/>
    </source>
</evidence>
<dbReference type="EMBL" id="JAPWTJ010000175">
    <property type="protein sequence ID" value="KAJ8981610.1"/>
    <property type="molecule type" value="Genomic_DNA"/>
</dbReference>